<organism evidence="9 10">
    <name type="scientific">Pyricularia grisea</name>
    <name type="common">Crabgrass-specific blast fungus</name>
    <name type="synonym">Magnaporthe grisea</name>
    <dbReference type="NCBI Taxonomy" id="148305"/>
    <lineage>
        <taxon>Eukaryota</taxon>
        <taxon>Fungi</taxon>
        <taxon>Dikarya</taxon>
        <taxon>Ascomycota</taxon>
        <taxon>Pezizomycotina</taxon>
        <taxon>Sordariomycetes</taxon>
        <taxon>Sordariomycetidae</taxon>
        <taxon>Magnaporthales</taxon>
        <taxon>Pyriculariaceae</taxon>
        <taxon>Pyricularia</taxon>
    </lineage>
</organism>
<evidence type="ECO:0000256" key="3">
    <source>
        <dbReference type="ARBA" id="ARBA00022989"/>
    </source>
</evidence>
<dbReference type="OrthoDB" id="3897607at2759"/>
<evidence type="ECO:0000259" key="8">
    <source>
        <dbReference type="Pfam" id="PF20684"/>
    </source>
</evidence>
<reference evidence="10" key="3">
    <citation type="submission" date="2025-08" db="UniProtKB">
        <authorList>
            <consortium name="RefSeq"/>
        </authorList>
    </citation>
    <scope>IDENTIFICATION</scope>
    <source>
        <strain evidence="10">NI907</strain>
    </source>
</reference>
<evidence type="ECO:0000256" key="6">
    <source>
        <dbReference type="SAM" id="MobiDB-lite"/>
    </source>
</evidence>
<evidence type="ECO:0000313" key="10">
    <source>
        <dbReference type="RefSeq" id="XP_030981116.1"/>
    </source>
</evidence>
<protein>
    <recommendedName>
        <fullName evidence="8">Rhodopsin domain-containing protein</fullName>
    </recommendedName>
</protein>
<dbReference type="InterPro" id="IPR052337">
    <property type="entry name" value="SAT4-like"/>
</dbReference>
<evidence type="ECO:0000256" key="1">
    <source>
        <dbReference type="ARBA" id="ARBA00004141"/>
    </source>
</evidence>
<dbReference type="AlphaFoldDB" id="A0A6P8B1M7"/>
<comment type="subcellular location">
    <subcellularLocation>
        <location evidence="1">Membrane</location>
        <topology evidence="1">Multi-pass membrane protein</topology>
    </subcellularLocation>
</comment>
<comment type="similarity">
    <text evidence="5">Belongs to the SAT4 family.</text>
</comment>
<keyword evidence="9" id="KW-1185">Reference proteome</keyword>
<dbReference type="KEGG" id="pgri:PgNI_07202"/>
<evidence type="ECO:0000256" key="7">
    <source>
        <dbReference type="SAM" id="Phobius"/>
    </source>
</evidence>
<name>A0A6P8B1M7_PYRGI</name>
<evidence type="ECO:0000256" key="2">
    <source>
        <dbReference type="ARBA" id="ARBA00022692"/>
    </source>
</evidence>
<feature type="transmembrane region" description="Helical" evidence="7">
    <location>
        <begin position="55"/>
        <end position="79"/>
    </location>
</feature>
<gene>
    <name evidence="10" type="ORF">PgNI_07202</name>
</gene>
<feature type="transmembrane region" description="Helical" evidence="7">
    <location>
        <begin position="99"/>
        <end position="122"/>
    </location>
</feature>
<feature type="region of interest" description="Disordered" evidence="6">
    <location>
        <begin position="351"/>
        <end position="386"/>
    </location>
</feature>
<proteinExistence type="inferred from homology"/>
<evidence type="ECO:0000256" key="4">
    <source>
        <dbReference type="ARBA" id="ARBA00023136"/>
    </source>
</evidence>
<evidence type="ECO:0000256" key="5">
    <source>
        <dbReference type="ARBA" id="ARBA00038359"/>
    </source>
</evidence>
<dbReference type="RefSeq" id="XP_030981116.1">
    <property type="nucleotide sequence ID" value="XM_031127217.1"/>
</dbReference>
<keyword evidence="3 7" id="KW-1133">Transmembrane helix</keyword>
<dbReference type="InterPro" id="IPR049326">
    <property type="entry name" value="Rhodopsin_dom_fungi"/>
</dbReference>
<feature type="domain" description="Rhodopsin" evidence="8">
    <location>
        <begin position="39"/>
        <end position="282"/>
    </location>
</feature>
<dbReference type="PANTHER" id="PTHR33048">
    <property type="entry name" value="PTH11-LIKE INTEGRAL MEMBRANE PROTEIN (AFU_ORTHOLOGUE AFUA_5G11245)"/>
    <property type="match status" value="1"/>
</dbReference>
<feature type="transmembrane region" description="Helical" evidence="7">
    <location>
        <begin position="184"/>
        <end position="207"/>
    </location>
</feature>
<dbReference type="GeneID" id="41962126"/>
<feature type="transmembrane region" description="Helical" evidence="7">
    <location>
        <begin position="21"/>
        <end position="43"/>
    </location>
</feature>
<reference evidence="10" key="2">
    <citation type="submission" date="2019-10" db="EMBL/GenBank/DDBJ databases">
        <authorList>
            <consortium name="NCBI Genome Project"/>
        </authorList>
    </citation>
    <scope>NUCLEOTIDE SEQUENCE</scope>
    <source>
        <strain evidence="10">NI907</strain>
    </source>
</reference>
<reference evidence="10" key="1">
    <citation type="journal article" date="2019" name="Mol. Biol. Evol.">
        <title>Blast fungal genomes show frequent chromosomal changes, gene gains and losses, and effector gene turnover.</title>
        <authorList>
            <person name="Gomez Luciano L.B."/>
            <person name="Jason Tsai I."/>
            <person name="Chuma I."/>
            <person name="Tosa Y."/>
            <person name="Chen Y.H."/>
            <person name="Li J.Y."/>
            <person name="Li M.Y."/>
            <person name="Jade Lu M.Y."/>
            <person name="Nakayashiki H."/>
            <person name="Li W.H."/>
        </authorList>
    </citation>
    <scope>NUCLEOTIDE SEQUENCE</scope>
    <source>
        <strain evidence="10">NI907</strain>
    </source>
</reference>
<dbReference type="Pfam" id="PF20684">
    <property type="entry name" value="Fung_rhodopsin"/>
    <property type="match status" value="1"/>
</dbReference>
<keyword evidence="2 7" id="KW-0812">Transmembrane</keyword>
<accession>A0A6P8B1M7</accession>
<evidence type="ECO:0000313" key="9">
    <source>
        <dbReference type="Proteomes" id="UP000515153"/>
    </source>
</evidence>
<dbReference type="GO" id="GO:0016020">
    <property type="term" value="C:membrane"/>
    <property type="evidence" value="ECO:0007669"/>
    <property type="project" value="UniProtKB-SubCell"/>
</dbReference>
<sequence length="407" mass="44155">MAPISLLPAWEPIEEAGLAKAIVYVSISVSLTAIIVVGLRLWTRIRAKCVGIEDWLISAALLVGLIHQGLASIGVHSGLAVYDDRMPSQAVHLHGRKIVFVWHFIYIVGWVLVKLSVCTAVLRITSHQRRRYIIFATMALCSATGIAFIVGLLAQCSPLDSLWSPDMSEEALSRRRAAGRVVAAVFYLVSAVNIVSDLVIAVFSIFILRHVRMKRYMKVSVGAALSLGVLASVATIVRLPYISTYYTVENHLHSMGYIVLWSIVESGVSIIAASLPMLFKLASSATSLILQDNGVQMPGRQQNHDRYTSSRAPTQAADLITIGRIKSKRGPAYDSYLSFAIVETDDLRPPDRAAVRRSNGSLRSSFETGASTANPPSTRSSSTLCEGPDAQMAALGQGPIRPASNRI</sequence>
<feature type="compositionally biased region" description="Polar residues" evidence="6">
    <location>
        <begin position="358"/>
        <end position="384"/>
    </location>
</feature>
<feature type="transmembrane region" description="Helical" evidence="7">
    <location>
        <begin position="134"/>
        <end position="154"/>
    </location>
</feature>
<feature type="transmembrane region" description="Helical" evidence="7">
    <location>
        <begin position="219"/>
        <end position="237"/>
    </location>
</feature>
<dbReference type="Proteomes" id="UP000515153">
    <property type="component" value="Unplaced"/>
</dbReference>
<keyword evidence="4 7" id="KW-0472">Membrane</keyword>
<feature type="transmembrane region" description="Helical" evidence="7">
    <location>
        <begin position="257"/>
        <end position="279"/>
    </location>
</feature>
<dbReference type="PANTHER" id="PTHR33048:SF15">
    <property type="entry name" value="INTEGRAL MEMBRANE PROTEIN"/>
    <property type="match status" value="1"/>
</dbReference>